<gene>
    <name evidence="3" type="ORF">FHG12_19365</name>
</gene>
<dbReference type="InterPro" id="IPR011050">
    <property type="entry name" value="Pectin_lyase_fold/virulence"/>
</dbReference>
<dbReference type="InterPro" id="IPR012334">
    <property type="entry name" value="Pectin_lyas_fold"/>
</dbReference>
<keyword evidence="1" id="KW-0732">Signal</keyword>
<dbReference type="Proteomes" id="UP000305398">
    <property type="component" value="Chromosome"/>
</dbReference>
<dbReference type="KEGG" id="hyj:FHG12_19365"/>
<dbReference type="InterPro" id="IPR026444">
    <property type="entry name" value="Secre_tail"/>
</dbReference>
<protein>
    <submittedName>
        <fullName evidence="3">T9SS type A sorting domain-containing protein</fullName>
    </submittedName>
</protein>
<evidence type="ECO:0000259" key="2">
    <source>
        <dbReference type="Pfam" id="PF18962"/>
    </source>
</evidence>
<dbReference type="SMART" id="SM00710">
    <property type="entry name" value="PbH1"/>
    <property type="match status" value="6"/>
</dbReference>
<name>A0A5B8A660_9BACT</name>
<organism evidence="3 4">
    <name type="scientific">Hymenobacter jejuensis</name>
    <dbReference type="NCBI Taxonomy" id="2502781"/>
    <lineage>
        <taxon>Bacteria</taxon>
        <taxon>Pseudomonadati</taxon>
        <taxon>Bacteroidota</taxon>
        <taxon>Cytophagia</taxon>
        <taxon>Cytophagales</taxon>
        <taxon>Hymenobacteraceae</taxon>
        <taxon>Hymenobacter</taxon>
    </lineage>
</organism>
<keyword evidence="4" id="KW-1185">Reference proteome</keyword>
<proteinExistence type="predicted"/>
<feature type="signal peptide" evidence="1">
    <location>
        <begin position="1"/>
        <end position="21"/>
    </location>
</feature>
<accession>A0A5B8A660</accession>
<dbReference type="OrthoDB" id="3333873at2"/>
<dbReference type="Gene3D" id="2.160.20.10">
    <property type="entry name" value="Single-stranded right-handed beta-helix, Pectin lyase-like"/>
    <property type="match status" value="1"/>
</dbReference>
<reference evidence="3 4" key="1">
    <citation type="submission" date="2019-06" db="EMBL/GenBank/DDBJ databases">
        <authorList>
            <person name="Srinivasan S."/>
        </authorList>
    </citation>
    <scope>NUCLEOTIDE SEQUENCE [LARGE SCALE GENOMIC DNA]</scope>
    <source>
        <strain evidence="3 4">17J68-5</strain>
    </source>
</reference>
<dbReference type="SUPFAM" id="SSF51126">
    <property type="entry name" value="Pectin lyase-like"/>
    <property type="match status" value="1"/>
</dbReference>
<feature type="domain" description="Secretion system C-terminal sorting" evidence="2">
    <location>
        <begin position="556"/>
        <end position="627"/>
    </location>
</feature>
<dbReference type="NCBIfam" id="TIGR04183">
    <property type="entry name" value="Por_Secre_tail"/>
    <property type="match status" value="1"/>
</dbReference>
<feature type="chain" id="PRO_5022706487" evidence="1">
    <location>
        <begin position="22"/>
        <end position="631"/>
    </location>
</feature>
<evidence type="ECO:0000256" key="1">
    <source>
        <dbReference type="SAM" id="SignalP"/>
    </source>
</evidence>
<dbReference type="InterPro" id="IPR006626">
    <property type="entry name" value="PbH1"/>
</dbReference>
<dbReference type="EMBL" id="CP040896">
    <property type="protein sequence ID" value="QDA62126.1"/>
    <property type="molecule type" value="Genomic_DNA"/>
</dbReference>
<sequence length="631" mass="67010">MKIQLHFLLLFTFLFSYRAQATTYYVSANGNDKGAGTSVATAWQTIERVTTASLHAGDRVLFEGNRTFMGSIYLGSKIQGTKAQPIVISSYGKSRATIASGKSSGFYAYNVGGIELRSLNFVGSGRLSNTESGVTFYLDSANTHLNHLVLDSLDVSGYRSGGISIGSWNGASGYDNVRVTNSSAHANGDSGISSYSELLNAHHNWYIGACKAYDNSGRADVTYTNTGSGIVIAGVDGGLVEHCEAYNNGWLNANPGGGPVGIWGYCCNNLVIQECESHHNHSGTAHDGGGFDLDGGCTNSILQYNYSHDNEGAGYLLAQYYGAPEFHDITIRYNISENDARRYNQGAIMLWSSGSNGGIQRANIHNNTVFVTPAADGSTPKAISIISGDVSEIAFTNNVLQTTGGLPIVSSQTTQGVRFQGNCYWGTDQALTLQWGGSTFNSLTEWRTASGQEHVGGHAVGFDIDPKFTAPGSGGTLNRSPNSALAAYVLQPTSALIGAALDLNALFSYSPGPRDFYGTPTPQVGLTGNVGAYESNRVVQAAHNSSTTPTIWCSAYPNPVQDALHITTNSPASGSITVRLYDGLGRLCRTHTGRSNDLLIPVRDLQAGNYFLQVESGAQRFGQKVIIGSSL</sequence>
<evidence type="ECO:0000313" key="3">
    <source>
        <dbReference type="EMBL" id="QDA62126.1"/>
    </source>
</evidence>
<evidence type="ECO:0000313" key="4">
    <source>
        <dbReference type="Proteomes" id="UP000305398"/>
    </source>
</evidence>
<dbReference type="Pfam" id="PF18962">
    <property type="entry name" value="Por_Secre_tail"/>
    <property type="match status" value="1"/>
</dbReference>
<dbReference type="AlphaFoldDB" id="A0A5B8A660"/>